<evidence type="ECO:0000313" key="2">
    <source>
        <dbReference type="Proteomes" id="UP000789525"/>
    </source>
</evidence>
<organism evidence="1 2">
    <name type="scientific">Acaulospora colombiana</name>
    <dbReference type="NCBI Taxonomy" id="27376"/>
    <lineage>
        <taxon>Eukaryota</taxon>
        <taxon>Fungi</taxon>
        <taxon>Fungi incertae sedis</taxon>
        <taxon>Mucoromycota</taxon>
        <taxon>Glomeromycotina</taxon>
        <taxon>Glomeromycetes</taxon>
        <taxon>Diversisporales</taxon>
        <taxon>Acaulosporaceae</taxon>
        <taxon>Acaulospora</taxon>
    </lineage>
</organism>
<keyword evidence="2" id="KW-1185">Reference proteome</keyword>
<dbReference type="EMBL" id="CAJVPT010005259">
    <property type="protein sequence ID" value="CAG8518299.1"/>
    <property type="molecule type" value="Genomic_DNA"/>
</dbReference>
<name>A0ACA9LAL9_9GLOM</name>
<feature type="non-terminal residue" evidence="1">
    <location>
        <position position="1"/>
    </location>
</feature>
<gene>
    <name evidence="1" type="ORF">ACOLOM_LOCUS3539</name>
</gene>
<proteinExistence type="predicted"/>
<evidence type="ECO:0000313" key="1">
    <source>
        <dbReference type="EMBL" id="CAG8518299.1"/>
    </source>
</evidence>
<sequence length="144" mass="16424">IDHGRLLNTIQCGRKLGSAPLLVGSRPPPNDSLWTRIRDQATKIIMANDPGVLVLIAGDRDYRPLVKLALQHNWLVETWFWSSGVSSFLKSDTIFRSLDNCYRTFSYGLGPVLIEKYHVLEVTDINAIQNLKNEDVLEWFNNLK</sequence>
<comment type="caution">
    <text evidence="1">The sequence shown here is derived from an EMBL/GenBank/DDBJ whole genome shotgun (WGS) entry which is preliminary data.</text>
</comment>
<protein>
    <submittedName>
        <fullName evidence="1">14139_t:CDS:1</fullName>
    </submittedName>
</protein>
<dbReference type="Proteomes" id="UP000789525">
    <property type="component" value="Unassembled WGS sequence"/>
</dbReference>
<accession>A0ACA9LAL9</accession>
<reference evidence="1" key="1">
    <citation type="submission" date="2021-06" db="EMBL/GenBank/DDBJ databases">
        <authorList>
            <person name="Kallberg Y."/>
            <person name="Tangrot J."/>
            <person name="Rosling A."/>
        </authorList>
    </citation>
    <scope>NUCLEOTIDE SEQUENCE</scope>
    <source>
        <strain evidence="1">CL356</strain>
    </source>
</reference>